<dbReference type="PANTHER" id="PTHR45913">
    <property type="entry name" value="EPM2A-INTERACTING PROTEIN 1"/>
    <property type="match status" value="1"/>
</dbReference>
<keyword evidence="4" id="KW-1185">Reference proteome</keyword>
<feature type="domain" description="SPIN-DOC-like zinc-finger" evidence="2">
    <location>
        <begin position="14"/>
        <end position="58"/>
    </location>
</feature>
<evidence type="ECO:0000259" key="2">
    <source>
        <dbReference type="Pfam" id="PF18658"/>
    </source>
</evidence>
<dbReference type="GO" id="GO:0046983">
    <property type="term" value="F:protein dimerization activity"/>
    <property type="evidence" value="ECO:0007669"/>
    <property type="project" value="InterPro"/>
</dbReference>
<dbReference type="Proteomes" id="UP001279410">
    <property type="component" value="Unassembled WGS sequence"/>
</dbReference>
<evidence type="ECO:0000313" key="4">
    <source>
        <dbReference type="Proteomes" id="UP001279410"/>
    </source>
</evidence>
<feature type="domain" description="HAT C-terminal dimerisation" evidence="1">
    <location>
        <begin position="161"/>
        <end position="230"/>
    </location>
</feature>
<dbReference type="EMBL" id="BRZM01002239">
    <property type="protein sequence ID" value="GLD74454.1"/>
    <property type="molecule type" value="Genomic_DNA"/>
</dbReference>
<accession>A0AAD3NM08</accession>
<sequence length="252" mass="29298">MAKRKKDEEYRTFQDEWTEEFTFVERAGSAVCLICNDKIASMKRSNVKRHFDTRHATFASKYPAGDSRKKACQELLSRVQASQQQLRVWTRQVHHPSNECSLNTADLSYIPGVSIRDFEAEVADLKASDMWVNKFKSLNEDLERIARQKELASKHMWTEMKKLQPEDQLIIKTWNALPVTYHTLQRVSIAVLTMFGSTYACEQSFSHLKNIKSNLRSRLTDESLNACMKLNLTKYQPDYKAISKSMQHQKSH</sequence>
<proteinExistence type="predicted"/>
<organism evidence="3 4">
    <name type="scientific">Lates japonicus</name>
    <name type="common">Japanese lates</name>
    <dbReference type="NCBI Taxonomy" id="270547"/>
    <lineage>
        <taxon>Eukaryota</taxon>
        <taxon>Metazoa</taxon>
        <taxon>Chordata</taxon>
        <taxon>Craniata</taxon>
        <taxon>Vertebrata</taxon>
        <taxon>Euteleostomi</taxon>
        <taxon>Actinopterygii</taxon>
        <taxon>Neopterygii</taxon>
        <taxon>Teleostei</taxon>
        <taxon>Neoteleostei</taxon>
        <taxon>Acanthomorphata</taxon>
        <taxon>Carangaria</taxon>
        <taxon>Carangaria incertae sedis</taxon>
        <taxon>Centropomidae</taxon>
        <taxon>Lates</taxon>
    </lineage>
</organism>
<dbReference type="InterPro" id="IPR012337">
    <property type="entry name" value="RNaseH-like_sf"/>
</dbReference>
<dbReference type="Pfam" id="PF05699">
    <property type="entry name" value="Dimer_Tnp_hAT"/>
    <property type="match status" value="1"/>
</dbReference>
<gene>
    <name evidence="3" type="ORF">AKAME5_002578300</name>
</gene>
<dbReference type="Pfam" id="PF18658">
    <property type="entry name" value="zf-C2H2_12"/>
    <property type="match status" value="1"/>
</dbReference>
<evidence type="ECO:0000259" key="1">
    <source>
        <dbReference type="Pfam" id="PF05699"/>
    </source>
</evidence>
<comment type="caution">
    <text evidence="3">The sequence shown here is derived from an EMBL/GenBank/DDBJ whole genome shotgun (WGS) entry which is preliminary data.</text>
</comment>
<dbReference type="SUPFAM" id="SSF53098">
    <property type="entry name" value="Ribonuclease H-like"/>
    <property type="match status" value="1"/>
</dbReference>
<evidence type="ECO:0000313" key="3">
    <source>
        <dbReference type="EMBL" id="GLD74454.1"/>
    </source>
</evidence>
<dbReference type="PANTHER" id="PTHR45913:SF10">
    <property type="entry name" value="DUF4371 DOMAIN-CONTAINING PROTEIN"/>
    <property type="match status" value="1"/>
</dbReference>
<protein>
    <submittedName>
        <fullName evidence="3">General transcription factor II-I repeat domain-containing protein 2-like protein</fullName>
    </submittedName>
</protein>
<dbReference type="AlphaFoldDB" id="A0AAD3NM08"/>
<dbReference type="InterPro" id="IPR008906">
    <property type="entry name" value="HATC_C_dom"/>
</dbReference>
<dbReference type="InterPro" id="IPR040647">
    <property type="entry name" value="SPIN-DOC_Znf-C2H2"/>
</dbReference>
<name>A0AAD3NM08_LATJO</name>
<reference evidence="3" key="1">
    <citation type="submission" date="2022-08" db="EMBL/GenBank/DDBJ databases">
        <title>Genome sequencing of akame (Lates japonicus).</title>
        <authorList>
            <person name="Hashiguchi Y."/>
            <person name="Takahashi H."/>
        </authorList>
    </citation>
    <scope>NUCLEOTIDE SEQUENCE</scope>
    <source>
        <strain evidence="3">Kochi</strain>
    </source>
</reference>